<dbReference type="Gene3D" id="3.40.140.10">
    <property type="entry name" value="Cytidine Deaminase, domain 2"/>
    <property type="match status" value="1"/>
</dbReference>
<dbReference type="CDD" id="cd01285">
    <property type="entry name" value="nucleoside_deaminase"/>
    <property type="match status" value="1"/>
</dbReference>
<evidence type="ECO:0000259" key="9">
    <source>
        <dbReference type="PROSITE" id="PS51747"/>
    </source>
</evidence>
<feature type="binding site" evidence="8">
    <location>
        <position position="95"/>
    </location>
    <ligand>
        <name>Zn(2+)</name>
        <dbReference type="ChEBI" id="CHEBI:29105"/>
        <note>catalytic</note>
    </ligand>
</feature>
<dbReference type="PANTHER" id="PTHR11079:SF202">
    <property type="entry name" value="TRNA-SPECIFIC ADENOSINE DEAMINASE"/>
    <property type="match status" value="1"/>
</dbReference>
<comment type="subunit">
    <text evidence="2 8">Homodimer.</text>
</comment>
<evidence type="ECO:0000313" key="11">
    <source>
        <dbReference type="Proteomes" id="UP000239650"/>
    </source>
</evidence>
<dbReference type="HAMAP" id="MF_00972">
    <property type="entry name" value="tRNA_aden_deaminase"/>
    <property type="match status" value="1"/>
</dbReference>
<keyword evidence="4 8" id="KW-0479">Metal-binding</keyword>
<accession>A0AAE8SBA0</accession>
<reference evidence="10 11" key="1">
    <citation type="submission" date="2018-02" db="EMBL/GenBank/DDBJ databases">
        <authorList>
            <person name="Rodrigo-Torres L."/>
            <person name="Arahal R. D."/>
            <person name="Lucena T."/>
        </authorList>
    </citation>
    <scope>NUCLEOTIDE SEQUENCE [LARGE SCALE GENOMIC DNA]</scope>
    <source>
        <strain evidence="10 11">CECT 9267</strain>
    </source>
</reference>
<comment type="catalytic activity">
    <reaction evidence="7 8">
        <text>adenosine(34) in tRNA + H2O + H(+) = inosine(34) in tRNA + NH4(+)</text>
        <dbReference type="Rhea" id="RHEA:43168"/>
        <dbReference type="Rhea" id="RHEA-COMP:10373"/>
        <dbReference type="Rhea" id="RHEA-COMP:10374"/>
        <dbReference type="ChEBI" id="CHEBI:15377"/>
        <dbReference type="ChEBI" id="CHEBI:15378"/>
        <dbReference type="ChEBI" id="CHEBI:28938"/>
        <dbReference type="ChEBI" id="CHEBI:74411"/>
        <dbReference type="ChEBI" id="CHEBI:82852"/>
        <dbReference type="EC" id="3.5.4.33"/>
    </reaction>
</comment>
<dbReference type="InterPro" id="IPR058535">
    <property type="entry name" value="MafB19-deam"/>
</dbReference>
<evidence type="ECO:0000256" key="7">
    <source>
        <dbReference type="ARBA" id="ARBA00048045"/>
    </source>
</evidence>
<feature type="domain" description="CMP/dCMP-type deaminase" evidence="9">
    <location>
        <begin position="14"/>
        <end position="124"/>
    </location>
</feature>
<sequence>MIGKGASELGYTQTEIDQWMQVAIDEANQARIIGEVPIGAVIVKDGQIIGRGHNIREHAQDATLHAEIIAIQEACMVEKSWRLEDTAIFVTLEPCPMCAGAIINSRIPNVYFGASDPKAGVTGTLMNLLTDKRFNHQATVVAGVREAECAALLQTFFKKIRENRRKKKKKTGNFKPNQVE</sequence>
<comment type="caution">
    <text evidence="10">The sequence shown here is derived from an EMBL/GenBank/DDBJ whole genome shotgun (WGS) entry which is preliminary data.</text>
</comment>
<dbReference type="PANTHER" id="PTHR11079">
    <property type="entry name" value="CYTOSINE DEAMINASE FAMILY MEMBER"/>
    <property type="match status" value="1"/>
</dbReference>
<dbReference type="EMBL" id="OKRC01000007">
    <property type="protein sequence ID" value="SPE21860.1"/>
    <property type="molecule type" value="Genomic_DNA"/>
</dbReference>
<dbReference type="EC" id="3.5.4.33" evidence="8"/>
<dbReference type="GO" id="GO:0008270">
    <property type="term" value="F:zinc ion binding"/>
    <property type="evidence" value="ECO:0007669"/>
    <property type="project" value="UniProtKB-UniRule"/>
</dbReference>
<dbReference type="GO" id="GO:0002100">
    <property type="term" value="P:tRNA wobble adenosine to inosine editing"/>
    <property type="evidence" value="ECO:0007669"/>
    <property type="project" value="UniProtKB-UniRule"/>
</dbReference>
<keyword evidence="3 8" id="KW-0819">tRNA processing</keyword>
<evidence type="ECO:0000256" key="2">
    <source>
        <dbReference type="ARBA" id="ARBA00011738"/>
    </source>
</evidence>
<comment type="function">
    <text evidence="8">Catalyzes the deamination of adenosine to inosine at the wobble position 34 of tRNA(Arg2).</text>
</comment>
<dbReference type="NCBIfam" id="NF008113">
    <property type="entry name" value="PRK10860.1"/>
    <property type="match status" value="1"/>
</dbReference>
<dbReference type="InterPro" id="IPR028883">
    <property type="entry name" value="tRNA_aden_deaminase"/>
</dbReference>
<feature type="binding site" evidence="8">
    <location>
        <position position="65"/>
    </location>
    <ligand>
        <name>Zn(2+)</name>
        <dbReference type="ChEBI" id="CHEBI:29105"/>
        <note>catalytic</note>
    </ligand>
</feature>
<evidence type="ECO:0000256" key="6">
    <source>
        <dbReference type="ARBA" id="ARBA00022833"/>
    </source>
</evidence>
<organism evidence="10 11">
    <name type="scientific">Latilactobacillus sakei</name>
    <name type="common">Lactobacillus sakei</name>
    <dbReference type="NCBI Taxonomy" id="1599"/>
    <lineage>
        <taxon>Bacteria</taxon>
        <taxon>Bacillati</taxon>
        <taxon>Bacillota</taxon>
        <taxon>Bacilli</taxon>
        <taxon>Lactobacillales</taxon>
        <taxon>Lactobacillaceae</taxon>
        <taxon>Latilactobacillus</taxon>
    </lineage>
</organism>
<comment type="cofactor">
    <cofactor evidence="8">
        <name>Zn(2+)</name>
        <dbReference type="ChEBI" id="CHEBI:29105"/>
    </cofactor>
    <text evidence="8">Binds 1 zinc ion per subunit.</text>
</comment>
<dbReference type="Pfam" id="PF14437">
    <property type="entry name" value="MafB19-deam"/>
    <property type="match status" value="1"/>
</dbReference>
<dbReference type="PROSITE" id="PS51747">
    <property type="entry name" value="CYT_DCMP_DEAMINASES_2"/>
    <property type="match status" value="1"/>
</dbReference>
<dbReference type="InterPro" id="IPR016193">
    <property type="entry name" value="Cytidine_deaminase-like"/>
</dbReference>
<evidence type="ECO:0000256" key="1">
    <source>
        <dbReference type="ARBA" id="ARBA00010669"/>
    </source>
</evidence>
<evidence type="ECO:0000256" key="5">
    <source>
        <dbReference type="ARBA" id="ARBA00022801"/>
    </source>
</evidence>
<evidence type="ECO:0000256" key="3">
    <source>
        <dbReference type="ARBA" id="ARBA00022694"/>
    </source>
</evidence>
<comment type="similarity">
    <text evidence="1">Belongs to the cytidine and deoxycytidylate deaminase family. ADAT2 subfamily.</text>
</comment>
<keyword evidence="5 8" id="KW-0378">Hydrolase</keyword>
<name>A0AAE8SBA0_LATSK</name>
<dbReference type="InterPro" id="IPR016192">
    <property type="entry name" value="APOBEC/CMP_deaminase_Zn-bd"/>
</dbReference>
<proteinExistence type="inferred from homology"/>
<evidence type="ECO:0000256" key="4">
    <source>
        <dbReference type="ARBA" id="ARBA00022723"/>
    </source>
</evidence>
<dbReference type="InterPro" id="IPR002125">
    <property type="entry name" value="CMP_dCMP_dom"/>
</dbReference>
<dbReference type="PROSITE" id="PS00903">
    <property type="entry name" value="CYT_DCMP_DEAMINASES_1"/>
    <property type="match status" value="1"/>
</dbReference>
<protein>
    <recommendedName>
        <fullName evidence="8">tRNA-specific adenosine deaminase</fullName>
        <ecNumber evidence="8">3.5.4.33</ecNumber>
    </recommendedName>
</protein>
<feature type="active site" description="Proton donor" evidence="8">
    <location>
        <position position="67"/>
    </location>
</feature>
<evidence type="ECO:0000256" key="8">
    <source>
        <dbReference type="HAMAP-Rule" id="MF_00972"/>
    </source>
</evidence>
<dbReference type="GO" id="GO:0052717">
    <property type="term" value="F:tRNA-specific adenosine-34 deaminase activity"/>
    <property type="evidence" value="ECO:0007669"/>
    <property type="project" value="UniProtKB-UniRule"/>
</dbReference>
<feature type="binding site" evidence="8">
    <location>
        <position position="98"/>
    </location>
    <ligand>
        <name>Zn(2+)</name>
        <dbReference type="ChEBI" id="CHEBI:29105"/>
        <note>catalytic</note>
    </ligand>
</feature>
<dbReference type="FunFam" id="3.40.140.10:FF:000005">
    <property type="entry name" value="tRNA-specific adenosine deaminase"/>
    <property type="match status" value="1"/>
</dbReference>
<evidence type="ECO:0000313" key="10">
    <source>
        <dbReference type="EMBL" id="SPE21860.1"/>
    </source>
</evidence>
<dbReference type="Proteomes" id="UP000239650">
    <property type="component" value="Unassembled WGS sequence"/>
</dbReference>
<gene>
    <name evidence="8 10" type="primary">tadA</name>
    <name evidence="10" type="ORF">LAS9267_01554</name>
</gene>
<dbReference type="AlphaFoldDB" id="A0AAE8SBA0"/>
<keyword evidence="6 8" id="KW-0862">Zinc</keyword>
<dbReference type="SUPFAM" id="SSF53927">
    <property type="entry name" value="Cytidine deaminase-like"/>
    <property type="match status" value="1"/>
</dbReference>